<evidence type="ECO:0000313" key="2">
    <source>
        <dbReference type="Proteomes" id="UP000224563"/>
    </source>
</evidence>
<name>A0A2G3E215_9FIRM</name>
<dbReference type="RefSeq" id="WP_034219398.1">
    <property type="nucleotide sequence ID" value="NZ_PDYG01000074.1"/>
</dbReference>
<dbReference type="EMBL" id="PDYG01000074">
    <property type="protein sequence ID" value="PHU37261.1"/>
    <property type="molecule type" value="Genomic_DNA"/>
</dbReference>
<organism evidence="1 2">
    <name type="scientific">Agathobacter ruminis</name>
    <dbReference type="NCBI Taxonomy" id="1712665"/>
    <lineage>
        <taxon>Bacteria</taxon>
        <taxon>Bacillati</taxon>
        <taxon>Bacillota</taxon>
        <taxon>Clostridia</taxon>
        <taxon>Lachnospirales</taxon>
        <taxon>Lachnospiraceae</taxon>
        <taxon>Agathobacter</taxon>
    </lineage>
</organism>
<reference evidence="1 2" key="1">
    <citation type="submission" date="2017-10" db="EMBL/GenBank/DDBJ databases">
        <title>Resolving the taxonomy of Roseburia spp., Eubacterium rectale and Agathobacter spp. through phylogenomic analysis.</title>
        <authorList>
            <person name="Sheridan P.O."/>
            <person name="Walker A.W."/>
            <person name="Duncan S.H."/>
            <person name="Scott K.P."/>
            <person name="Toole P.W.O."/>
            <person name="Luis P."/>
            <person name="Flint H.J."/>
        </authorList>
    </citation>
    <scope>NUCLEOTIDE SEQUENCE [LARGE SCALE GENOMIC DNA]</scope>
    <source>
        <strain evidence="1 2">JK623</strain>
    </source>
</reference>
<proteinExistence type="predicted"/>
<keyword evidence="2" id="KW-1185">Reference proteome</keyword>
<dbReference type="AlphaFoldDB" id="A0A2G3E215"/>
<sequence length="68" mass="7638">MKMMAAKNKFQSNHPKFTAFLSYVFRGGMPEGTVIEITVTKPGEEPITGNLKVMQEDLELFDSLKDLS</sequence>
<dbReference type="Proteomes" id="UP000224563">
    <property type="component" value="Unassembled WGS sequence"/>
</dbReference>
<reference evidence="1 2" key="2">
    <citation type="submission" date="2017-10" db="EMBL/GenBank/DDBJ databases">
        <authorList>
            <person name="Banno H."/>
            <person name="Chua N.-H."/>
        </authorList>
    </citation>
    <scope>NUCLEOTIDE SEQUENCE [LARGE SCALE GENOMIC DNA]</scope>
    <source>
        <strain evidence="1 2">JK623</strain>
    </source>
</reference>
<evidence type="ECO:0000313" key="1">
    <source>
        <dbReference type="EMBL" id="PHU37261.1"/>
    </source>
</evidence>
<accession>A0A2G3E215</accession>
<comment type="caution">
    <text evidence="1">The sequence shown here is derived from an EMBL/GenBank/DDBJ whole genome shotgun (WGS) entry which is preliminary data.</text>
</comment>
<gene>
    <name evidence="1" type="ORF">CSX02_09400</name>
</gene>
<protein>
    <submittedName>
        <fullName evidence="1">Uncharacterized protein</fullName>
    </submittedName>
</protein>